<name>A0A6B0V062_IXORI</name>
<sequence length="179" mass="19263">MRPAAVAWTCASPGSPAGSSGAAMPAEPPVFGAASARAASATSSSTQCAREAFASGNERRHRSAAFRARPPDQFLPTRCASRLHSPSVLDNSNKRAGHNVSLEKPILLLREMYKHCSLWGLPQNKRGYSASFFCGQPFAYVLLNNFFFFNCLLALGDSCGNQRNQSGASPWNVSFYLAL</sequence>
<reference evidence="1" key="1">
    <citation type="submission" date="2019-12" db="EMBL/GenBank/DDBJ databases">
        <title>An insight into the sialome of adult female Ixodes ricinus ticks feeding for 6 days.</title>
        <authorList>
            <person name="Perner J."/>
            <person name="Ribeiro J.M.C."/>
        </authorList>
    </citation>
    <scope>NUCLEOTIDE SEQUENCE</scope>
    <source>
        <strain evidence="1">Semi-engorged</strain>
        <tissue evidence="1">Salivary glands</tissue>
    </source>
</reference>
<protein>
    <submittedName>
        <fullName evidence="1">Putative secreted protein</fullName>
    </submittedName>
</protein>
<evidence type="ECO:0000313" key="1">
    <source>
        <dbReference type="EMBL" id="MXU95135.1"/>
    </source>
</evidence>
<accession>A0A6B0V062</accession>
<dbReference type="EMBL" id="GIFC01013052">
    <property type="protein sequence ID" value="MXU95135.1"/>
    <property type="molecule type" value="Transcribed_RNA"/>
</dbReference>
<proteinExistence type="predicted"/>
<dbReference type="AlphaFoldDB" id="A0A6B0V062"/>
<organism evidence="1">
    <name type="scientific">Ixodes ricinus</name>
    <name type="common">Common tick</name>
    <name type="synonym">Acarus ricinus</name>
    <dbReference type="NCBI Taxonomy" id="34613"/>
    <lineage>
        <taxon>Eukaryota</taxon>
        <taxon>Metazoa</taxon>
        <taxon>Ecdysozoa</taxon>
        <taxon>Arthropoda</taxon>
        <taxon>Chelicerata</taxon>
        <taxon>Arachnida</taxon>
        <taxon>Acari</taxon>
        <taxon>Parasitiformes</taxon>
        <taxon>Ixodida</taxon>
        <taxon>Ixodoidea</taxon>
        <taxon>Ixodidae</taxon>
        <taxon>Ixodinae</taxon>
        <taxon>Ixodes</taxon>
    </lineage>
</organism>